<evidence type="ECO:0000313" key="2">
    <source>
        <dbReference type="Proteomes" id="UP000223588"/>
    </source>
</evidence>
<dbReference type="OrthoDB" id="8611at10239"/>
<keyword evidence="1" id="KW-0255">Endonuclease</keyword>
<dbReference type="SUPFAM" id="SSF54171">
    <property type="entry name" value="DNA-binding domain"/>
    <property type="match status" value="1"/>
</dbReference>
<name>A0A220NQM3_9CAUD</name>
<proteinExistence type="predicted"/>
<accession>A0A220NQM3</accession>
<keyword evidence="1" id="KW-0378">Hydrolase</keyword>
<reference evidence="1 2" key="1">
    <citation type="submission" date="2017-06" db="EMBL/GenBank/DDBJ databases">
        <title>Acinetobacter baumannii phage AbP2.</title>
        <authorList>
            <person name="Yang Z."/>
            <person name="Yin S."/>
            <person name="Jiang B."/>
            <person name="Huang G."/>
            <person name="Peng Y."/>
        </authorList>
    </citation>
    <scope>NUCLEOTIDE SEQUENCE [LARGE SCALE GENOMIC DNA]</scope>
</reference>
<evidence type="ECO:0000313" key="1">
    <source>
        <dbReference type="EMBL" id="ASJ78942.1"/>
    </source>
</evidence>
<keyword evidence="2" id="KW-1185">Reference proteome</keyword>
<dbReference type="GO" id="GO:0004519">
    <property type="term" value="F:endonuclease activity"/>
    <property type="evidence" value="ECO:0007669"/>
    <property type="project" value="UniProtKB-KW"/>
</dbReference>
<sequence length="194" mass="23085">MSKLVCGYGLNDKTRPSYINGVEVKEYLHWASMIKRCDKKNISKKFMHYIDCEVSDNFKNYSYFYDWCQEQIGFENKGWQLDKDLLIKGNKIYSEDTCVFIPKEINLLLTKRKNDRGEFPIGVFFEKKPQRFRAQISMHGKRYFLGYFDSEIEAFNVYKEKKESHIKCIAENYKEVIDIRAYNALMSYSVEIGD</sequence>
<dbReference type="InterPro" id="IPR016177">
    <property type="entry name" value="DNA-bd_dom_sf"/>
</dbReference>
<keyword evidence="1" id="KW-0540">Nuclease</keyword>
<gene>
    <name evidence="1" type="ORF">ABP2_071</name>
</gene>
<organism evidence="1 2">
    <name type="scientific">Acinetobacter phage AbP2</name>
    <dbReference type="NCBI Taxonomy" id="2015804"/>
    <lineage>
        <taxon>Viruses</taxon>
        <taxon>Duplodnaviria</taxon>
        <taxon>Heunggongvirae</taxon>
        <taxon>Uroviricota</taxon>
        <taxon>Caudoviricetes</taxon>
        <taxon>Obolenskvirus</taxon>
        <taxon>Obolenskvirus AbP2</taxon>
    </lineage>
</organism>
<dbReference type="Proteomes" id="UP000223588">
    <property type="component" value="Segment"/>
</dbReference>
<dbReference type="GO" id="GO:0003677">
    <property type="term" value="F:DNA binding"/>
    <property type="evidence" value="ECO:0007669"/>
    <property type="project" value="InterPro"/>
</dbReference>
<protein>
    <submittedName>
        <fullName evidence="1">Putative HNH homing endonuclease</fullName>
    </submittedName>
</protein>
<dbReference type="EMBL" id="MF346584">
    <property type="protein sequence ID" value="ASJ78942.1"/>
    <property type="molecule type" value="Genomic_DNA"/>
</dbReference>